<sequence>MDSTERPSGQLTAGMLVAGIAALKLLLHLYAGRYYGYFVDELYNLALARHLAWGYVDVAPMIALLGRIEMTLFGDSLSAIRLFAAIAGAGLVLLAGAIARELGGGRFAQGFAALCVLLAPGYLALDHFLNVNAFEPLCWMGCAWLVIRIINTGNERLWLWFGLLAGIGLETKHSMLIFGFALIAGLALTPQRKHLFNHWLLLGGLLAFVLFLPNLLWNVQHHFPFLELQENIRRDGRNVSLSLGAFFGQEVLSMLPLTAPIWIAGLWWLWRSRYRVLAITWMIAAAIIFVMNPRVYYLFPAFPMLMAAGAIQFERVRVAWVKPVYCVLMVLMGALLAPTLLPVLPPETYIRYAAFTHLQQPRIENNELGPLPQLFADQFGWEDFAVVVARAYNALPADIRARTAIFGQSYGQAGAIDLYGPRYGLPPAISGHQNYYLWGPRDYTGESMIVIGDRRKTLESKFAFVEKVGRVEHPYAMPYNHLDIYYCRGMKMPLAEAWPKVKNWH</sequence>
<keyword evidence="2" id="KW-1003">Cell membrane</keyword>
<keyword evidence="4 10" id="KW-0808">Transferase</keyword>
<organism evidence="10">
    <name type="scientific">Solibacter usitatus (strain Ellin6076)</name>
    <dbReference type="NCBI Taxonomy" id="234267"/>
    <lineage>
        <taxon>Bacteria</taxon>
        <taxon>Pseudomonadati</taxon>
        <taxon>Acidobacteriota</taxon>
        <taxon>Terriglobia</taxon>
        <taxon>Bryobacterales</taxon>
        <taxon>Solibacteraceae</taxon>
        <taxon>Candidatus Solibacter</taxon>
    </lineage>
</organism>
<dbReference type="PANTHER" id="PTHR33908:SF11">
    <property type="entry name" value="MEMBRANE PROTEIN"/>
    <property type="match status" value="1"/>
</dbReference>
<dbReference type="InterPro" id="IPR050297">
    <property type="entry name" value="LipidA_mod_glycosyltrf_83"/>
</dbReference>
<feature type="transmembrane region" description="Helical" evidence="8">
    <location>
        <begin position="251"/>
        <end position="269"/>
    </location>
</feature>
<dbReference type="GO" id="GO:0016763">
    <property type="term" value="F:pentosyltransferase activity"/>
    <property type="evidence" value="ECO:0007669"/>
    <property type="project" value="TreeGrafter"/>
</dbReference>
<feature type="transmembrane region" description="Helical" evidence="8">
    <location>
        <begin position="80"/>
        <end position="99"/>
    </location>
</feature>
<dbReference type="PANTHER" id="PTHR33908">
    <property type="entry name" value="MANNOSYLTRANSFERASE YKCB-RELATED"/>
    <property type="match status" value="1"/>
</dbReference>
<keyword evidence="6 8" id="KW-1133">Transmembrane helix</keyword>
<feature type="transmembrane region" description="Helical" evidence="8">
    <location>
        <begin position="105"/>
        <end position="125"/>
    </location>
</feature>
<comment type="subcellular location">
    <subcellularLocation>
        <location evidence="1">Cell membrane</location>
        <topology evidence="1">Multi-pass membrane protein</topology>
    </subcellularLocation>
</comment>
<dbReference type="GO" id="GO:0009103">
    <property type="term" value="P:lipopolysaccharide biosynthetic process"/>
    <property type="evidence" value="ECO:0007669"/>
    <property type="project" value="UniProtKB-ARBA"/>
</dbReference>
<feature type="transmembrane region" description="Helical" evidence="8">
    <location>
        <begin position="199"/>
        <end position="217"/>
    </location>
</feature>
<feature type="transmembrane region" description="Helical" evidence="8">
    <location>
        <begin position="274"/>
        <end position="291"/>
    </location>
</feature>
<dbReference type="OrthoDB" id="108054at2"/>
<feature type="transmembrane region" description="Helical" evidence="8">
    <location>
        <begin position="51"/>
        <end position="68"/>
    </location>
</feature>
<dbReference type="HOGENOM" id="CLU_037625_0_0_0"/>
<evidence type="ECO:0000313" key="10">
    <source>
        <dbReference type="EMBL" id="ABJ86880.1"/>
    </source>
</evidence>
<dbReference type="EMBL" id="CP000473">
    <property type="protein sequence ID" value="ABJ86880.1"/>
    <property type="molecule type" value="Genomic_DNA"/>
</dbReference>
<evidence type="ECO:0000256" key="5">
    <source>
        <dbReference type="ARBA" id="ARBA00022692"/>
    </source>
</evidence>
<dbReference type="GO" id="GO:0005886">
    <property type="term" value="C:plasma membrane"/>
    <property type="evidence" value="ECO:0007669"/>
    <property type="project" value="UniProtKB-SubCell"/>
</dbReference>
<feature type="transmembrane region" description="Helical" evidence="8">
    <location>
        <begin position="325"/>
        <end position="344"/>
    </location>
</feature>
<evidence type="ECO:0000256" key="8">
    <source>
        <dbReference type="SAM" id="Phobius"/>
    </source>
</evidence>
<keyword evidence="7 8" id="KW-0472">Membrane</keyword>
<evidence type="ECO:0000256" key="3">
    <source>
        <dbReference type="ARBA" id="ARBA00022676"/>
    </source>
</evidence>
<dbReference type="KEGG" id="sus:Acid_5939"/>
<dbReference type="STRING" id="234267.Acid_5939"/>
<reference evidence="10" key="1">
    <citation type="submission" date="2006-10" db="EMBL/GenBank/DDBJ databases">
        <title>Complete sequence of Solibacter usitatus Ellin6076.</title>
        <authorList>
            <consortium name="US DOE Joint Genome Institute"/>
            <person name="Copeland A."/>
            <person name="Lucas S."/>
            <person name="Lapidus A."/>
            <person name="Barry K."/>
            <person name="Detter J.C."/>
            <person name="Glavina del Rio T."/>
            <person name="Hammon N."/>
            <person name="Israni S."/>
            <person name="Dalin E."/>
            <person name="Tice H."/>
            <person name="Pitluck S."/>
            <person name="Thompson L.S."/>
            <person name="Brettin T."/>
            <person name="Bruce D."/>
            <person name="Han C."/>
            <person name="Tapia R."/>
            <person name="Gilna P."/>
            <person name="Schmutz J."/>
            <person name="Larimer F."/>
            <person name="Land M."/>
            <person name="Hauser L."/>
            <person name="Kyrpides N."/>
            <person name="Mikhailova N."/>
            <person name="Janssen P.H."/>
            <person name="Kuske C.R."/>
            <person name="Richardson P."/>
        </authorList>
    </citation>
    <scope>NUCLEOTIDE SEQUENCE</scope>
    <source>
        <strain evidence="10">Ellin6076</strain>
    </source>
</reference>
<feature type="domain" description="Glycosyltransferase RgtA/B/C/D-like" evidence="9">
    <location>
        <begin position="57"/>
        <end position="217"/>
    </location>
</feature>
<protein>
    <submittedName>
        <fullName evidence="10">Glycosyl transferase, family 39</fullName>
    </submittedName>
</protein>
<feature type="transmembrane region" description="Helical" evidence="8">
    <location>
        <begin position="12"/>
        <end position="31"/>
    </location>
</feature>
<dbReference type="Pfam" id="PF13231">
    <property type="entry name" value="PMT_2"/>
    <property type="match status" value="1"/>
</dbReference>
<accession>Q01TZ0</accession>
<proteinExistence type="predicted"/>
<evidence type="ECO:0000256" key="6">
    <source>
        <dbReference type="ARBA" id="ARBA00022989"/>
    </source>
</evidence>
<dbReference type="InParanoid" id="Q01TZ0"/>
<evidence type="ECO:0000256" key="4">
    <source>
        <dbReference type="ARBA" id="ARBA00022679"/>
    </source>
</evidence>
<name>Q01TZ0_SOLUE</name>
<evidence type="ECO:0000259" key="9">
    <source>
        <dbReference type="Pfam" id="PF13231"/>
    </source>
</evidence>
<dbReference type="AlphaFoldDB" id="Q01TZ0"/>
<evidence type="ECO:0000256" key="1">
    <source>
        <dbReference type="ARBA" id="ARBA00004651"/>
    </source>
</evidence>
<evidence type="ECO:0000256" key="7">
    <source>
        <dbReference type="ARBA" id="ARBA00023136"/>
    </source>
</evidence>
<feature type="transmembrane region" description="Helical" evidence="8">
    <location>
        <begin position="157"/>
        <end position="187"/>
    </location>
</feature>
<dbReference type="eggNOG" id="COG1807">
    <property type="taxonomic scope" value="Bacteria"/>
</dbReference>
<keyword evidence="5 8" id="KW-0812">Transmembrane</keyword>
<gene>
    <name evidence="10" type="ordered locus">Acid_5939</name>
</gene>
<evidence type="ECO:0000256" key="2">
    <source>
        <dbReference type="ARBA" id="ARBA00022475"/>
    </source>
</evidence>
<dbReference type="InterPro" id="IPR038731">
    <property type="entry name" value="RgtA/B/C-like"/>
</dbReference>
<keyword evidence="3" id="KW-0328">Glycosyltransferase</keyword>